<organism evidence="2 3">
    <name type="scientific">Symbiodinium necroappetens</name>
    <dbReference type="NCBI Taxonomy" id="1628268"/>
    <lineage>
        <taxon>Eukaryota</taxon>
        <taxon>Sar</taxon>
        <taxon>Alveolata</taxon>
        <taxon>Dinophyceae</taxon>
        <taxon>Suessiales</taxon>
        <taxon>Symbiodiniaceae</taxon>
        <taxon>Symbiodinium</taxon>
    </lineage>
</organism>
<dbReference type="InterPro" id="IPR050659">
    <property type="entry name" value="Peptidase_M24B"/>
</dbReference>
<dbReference type="Pfam" id="PF00557">
    <property type="entry name" value="Peptidase_M24"/>
    <property type="match status" value="1"/>
</dbReference>
<sequence length="278" mass="30055">YPAYPPFVCAGQNGCLGHYTGSGGSLLREGELLFLEIGGCYERYHAAMMRSCYVGTKLPAVLASAEEAVAKAMEIAMAAMKPGVLAKEVDAKAREVLGSLGADFTMSLRSGYSIGLGFYTDWGEAQFFKMDPGSDQVFQEGMVIHLIPWVQVQGHGGVGLSDTVLVTQSGAKSLFDCRDLPRRIHLIPPPAHRPFGPEEARKVRSVLGLEPTPLVKISDGFPGVAAVYVKDESKRMGLQAFKVVGGAYAMLRFMCKRLAQPVPETSDQVKLVLEQELP</sequence>
<dbReference type="Gene3D" id="3.40.50.1100">
    <property type="match status" value="1"/>
</dbReference>
<protein>
    <submittedName>
        <fullName evidence="2">DoeA protein</fullName>
    </submittedName>
</protein>
<evidence type="ECO:0000259" key="1">
    <source>
        <dbReference type="Pfam" id="PF00557"/>
    </source>
</evidence>
<dbReference type="EMBL" id="CAJNJA010044574">
    <property type="protein sequence ID" value="CAE7802906.1"/>
    <property type="molecule type" value="Genomic_DNA"/>
</dbReference>
<dbReference type="InterPro" id="IPR000994">
    <property type="entry name" value="Pept_M24"/>
</dbReference>
<dbReference type="SUPFAM" id="SSF55920">
    <property type="entry name" value="Creatinase/aminopeptidase"/>
    <property type="match status" value="1"/>
</dbReference>
<dbReference type="Gene3D" id="3.90.230.10">
    <property type="entry name" value="Creatinase/methionine aminopeptidase superfamily"/>
    <property type="match status" value="1"/>
</dbReference>
<feature type="non-terminal residue" evidence="2">
    <location>
        <position position="278"/>
    </location>
</feature>
<reference evidence="2" key="1">
    <citation type="submission" date="2021-02" db="EMBL/GenBank/DDBJ databases">
        <authorList>
            <person name="Dougan E. K."/>
            <person name="Rhodes N."/>
            <person name="Thang M."/>
            <person name="Chan C."/>
        </authorList>
    </citation>
    <scope>NUCLEOTIDE SEQUENCE</scope>
</reference>
<dbReference type="OrthoDB" id="10059875at2759"/>
<evidence type="ECO:0000313" key="3">
    <source>
        <dbReference type="Proteomes" id="UP000601435"/>
    </source>
</evidence>
<dbReference type="InterPro" id="IPR036005">
    <property type="entry name" value="Creatinase/aminopeptidase-like"/>
</dbReference>
<dbReference type="InterPro" id="IPR036052">
    <property type="entry name" value="TrpB-like_PALP_sf"/>
</dbReference>
<dbReference type="AlphaFoldDB" id="A0A812YYS5"/>
<evidence type="ECO:0000313" key="2">
    <source>
        <dbReference type="EMBL" id="CAE7802906.1"/>
    </source>
</evidence>
<accession>A0A812YYS5</accession>
<keyword evidence="3" id="KW-1185">Reference proteome</keyword>
<dbReference type="PANTHER" id="PTHR46112">
    <property type="entry name" value="AMINOPEPTIDASE"/>
    <property type="match status" value="1"/>
</dbReference>
<gene>
    <name evidence="2" type="primary">doeA</name>
    <name evidence="2" type="ORF">SNEC2469_LOCUS23712</name>
</gene>
<comment type="caution">
    <text evidence="2">The sequence shown here is derived from an EMBL/GenBank/DDBJ whole genome shotgun (WGS) entry which is preliminary data.</text>
</comment>
<dbReference type="CDD" id="cd01066">
    <property type="entry name" value="APP_MetAP"/>
    <property type="match status" value="1"/>
</dbReference>
<feature type="domain" description="Peptidase M24" evidence="1">
    <location>
        <begin position="1"/>
        <end position="168"/>
    </location>
</feature>
<dbReference type="Proteomes" id="UP000601435">
    <property type="component" value="Unassembled WGS sequence"/>
</dbReference>
<proteinExistence type="predicted"/>
<name>A0A812YYS5_9DINO</name>
<dbReference type="PANTHER" id="PTHR46112:SF3">
    <property type="entry name" value="AMINOPEPTIDASE YPDF"/>
    <property type="match status" value="1"/>
</dbReference>